<dbReference type="GO" id="GO:0007155">
    <property type="term" value="P:cell adhesion"/>
    <property type="evidence" value="ECO:0007669"/>
    <property type="project" value="InterPro"/>
</dbReference>
<dbReference type="RefSeq" id="WP_270453912.1">
    <property type="nucleotide sequence ID" value="NZ_JADPIE010000004.1"/>
</dbReference>
<dbReference type="AlphaFoldDB" id="A0A931AQ88"/>
<dbReference type="Pfam" id="PF07012">
    <property type="entry name" value="Curlin_rpt"/>
    <property type="match status" value="4"/>
</dbReference>
<comment type="similarity">
    <text evidence="1">Belongs to the CsgA/CsgB family.</text>
</comment>
<sequence length="268" mass="29119">MRKALILGLALVFVLGMTTMVGAHTNGPWYVDTSPYFNLELDYNAEIMQLGNNDTAAIDQDGDHHAFIGQGIEITLPGEPVGASENSEAFVDQMGDNNMAVVGQRGMNNFSNIEQWREDNYAGVGQDGDDMIANIHQNATDSFVRVSQFGGAGSEADITQYGDLNRIRTRQQGNDHFVDVYQGWGTYFNYATVEQKGDGHEAYVTQGGGERLANRNGVLIDQDGEDNYAKATQFGTLNAAVIEQDAIGLSAVTFQDGDNNDANINQSN</sequence>
<accession>A0A931AQ88</accession>
<protein>
    <recommendedName>
        <fullName evidence="6">Curlin associated repeat-containing protein</fullName>
    </recommendedName>
</protein>
<keyword evidence="2 3" id="KW-0732">Signal</keyword>
<evidence type="ECO:0008006" key="6">
    <source>
        <dbReference type="Google" id="ProtNLM"/>
    </source>
</evidence>
<organism evidence="4 5">
    <name type="scientific">Halonatronomonas betaini</name>
    <dbReference type="NCBI Taxonomy" id="2778430"/>
    <lineage>
        <taxon>Bacteria</taxon>
        <taxon>Bacillati</taxon>
        <taxon>Bacillota</taxon>
        <taxon>Clostridia</taxon>
        <taxon>Halanaerobiales</taxon>
        <taxon>Halarsenatibacteraceae</taxon>
        <taxon>Halonatronomonas</taxon>
    </lineage>
</organism>
<gene>
    <name evidence="4" type="ORF">I0Q91_07840</name>
</gene>
<evidence type="ECO:0000256" key="1">
    <source>
        <dbReference type="ARBA" id="ARBA00009766"/>
    </source>
</evidence>
<reference evidence="4" key="1">
    <citation type="submission" date="2020-11" db="EMBL/GenBank/DDBJ databases">
        <title>Halonatronomonas betainensis gen. nov., sp. nov. a novel haloalkaliphilic representative of the family Halanaerobiacae capable of betaine degradation.</title>
        <authorList>
            <person name="Boltyanskaya Y."/>
            <person name="Kevbrin V."/>
            <person name="Detkova E."/>
            <person name="Grouzdev D.S."/>
            <person name="Koziaeva V."/>
            <person name="Zhilina T."/>
        </authorList>
    </citation>
    <scope>NUCLEOTIDE SEQUENCE</scope>
    <source>
        <strain evidence="4">Z-7014</strain>
    </source>
</reference>
<dbReference type="GO" id="GO:0009289">
    <property type="term" value="C:pilus"/>
    <property type="evidence" value="ECO:0007669"/>
    <property type="project" value="InterPro"/>
</dbReference>
<dbReference type="InterPro" id="IPR009742">
    <property type="entry name" value="Curlin_rpt"/>
</dbReference>
<evidence type="ECO:0000256" key="3">
    <source>
        <dbReference type="SAM" id="SignalP"/>
    </source>
</evidence>
<feature type="signal peptide" evidence="3">
    <location>
        <begin position="1"/>
        <end position="23"/>
    </location>
</feature>
<keyword evidence="5" id="KW-1185">Reference proteome</keyword>
<evidence type="ECO:0000256" key="2">
    <source>
        <dbReference type="ARBA" id="ARBA00022729"/>
    </source>
</evidence>
<dbReference type="Proteomes" id="UP000621436">
    <property type="component" value="Unassembled WGS sequence"/>
</dbReference>
<evidence type="ECO:0000313" key="4">
    <source>
        <dbReference type="EMBL" id="MBF8436983.1"/>
    </source>
</evidence>
<proteinExistence type="inferred from homology"/>
<name>A0A931AQ88_9FIRM</name>
<comment type="caution">
    <text evidence="4">The sequence shown here is derived from an EMBL/GenBank/DDBJ whole genome shotgun (WGS) entry which is preliminary data.</text>
</comment>
<evidence type="ECO:0000313" key="5">
    <source>
        <dbReference type="Proteomes" id="UP000621436"/>
    </source>
</evidence>
<feature type="chain" id="PRO_5037368665" description="Curlin associated repeat-containing protein" evidence="3">
    <location>
        <begin position="24"/>
        <end position="268"/>
    </location>
</feature>
<dbReference type="EMBL" id="JADPIE010000004">
    <property type="protein sequence ID" value="MBF8436983.1"/>
    <property type="molecule type" value="Genomic_DNA"/>
</dbReference>